<dbReference type="GO" id="GO:0005634">
    <property type="term" value="C:nucleus"/>
    <property type="evidence" value="ECO:0007669"/>
    <property type="project" value="TreeGrafter"/>
</dbReference>
<dbReference type="InterPro" id="IPR036134">
    <property type="entry name" value="Crypto/Photolyase_FAD-like_sf"/>
</dbReference>
<dbReference type="InterPro" id="IPR036155">
    <property type="entry name" value="Crypto/Photolyase_N_sf"/>
</dbReference>
<keyword evidence="2 5" id="KW-0285">Flavoprotein</keyword>
<dbReference type="InterPro" id="IPR002081">
    <property type="entry name" value="Cryptochrome/DNA_photolyase_1"/>
</dbReference>
<evidence type="ECO:0000256" key="4">
    <source>
        <dbReference type="ARBA" id="ARBA00022991"/>
    </source>
</evidence>
<dbReference type="InterPro" id="IPR018394">
    <property type="entry name" value="DNA_photolyase_1_CS_C"/>
</dbReference>
<feature type="region of interest" description="Disordered" evidence="7">
    <location>
        <begin position="1"/>
        <end position="31"/>
    </location>
</feature>
<proteinExistence type="inferred from homology"/>
<dbReference type="InterPro" id="IPR006050">
    <property type="entry name" value="DNA_photolyase_N"/>
</dbReference>
<dbReference type="EMBL" id="NHTK01001370">
    <property type="protein sequence ID" value="PPQ99040.1"/>
    <property type="molecule type" value="Genomic_DNA"/>
</dbReference>
<evidence type="ECO:0000256" key="5">
    <source>
        <dbReference type="PIRSR" id="PIRSR602081-1"/>
    </source>
</evidence>
<dbReference type="STRING" id="181874.A0A409Y7Q1"/>
<dbReference type="OrthoDB" id="435881at2759"/>
<feature type="binding site" evidence="5">
    <location>
        <begin position="510"/>
        <end position="512"/>
    </location>
    <ligand>
        <name>FAD</name>
        <dbReference type="ChEBI" id="CHEBI:57692"/>
    </ligand>
</feature>
<dbReference type="SUPFAM" id="SSF52425">
    <property type="entry name" value="Cryptochrome/photolyase, N-terminal domain"/>
    <property type="match status" value="1"/>
</dbReference>
<feature type="binding site" evidence="5">
    <location>
        <begin position="357"/>
        <end position="361"/>
    </location>
    <ligand>
        <name>FAD</name>
        <dbReference type="ChEBI" id="CHEBI:57692"/>
    </ligand>
</feature>
<reference evidence="9 10" key="1">
    <citation type="journal article" date="2018" name="Evol. Lett.">
        <title>Horizontal gene cluster transfer increased hallucinogenic mushroom diversity.</title>
        <authorList>
            <person name="Reynolds H.T."/>
            <person name="Vijayakumar V."/>
            <person name="Gluck-Thaler E."/>
            <person name="Korotkin H.B."/>
            <person name="Matheny P.B."/>
            <person name="Slot J.C."/>
        </authorList>
    </citation>
    <scope>NUCLEOTIDE SEQUENCE [LARGE SCALE GENOMIC DNA]</scope>
    <source>
        <strain evidence="9 10">2629</strain>
    </source>
</reference>
<gene>
    <name evidence="9" type="ORF">CVT24_003600</name>
</gene>
<dbReference type="Gene3D" id="1.25.40.80">
    <property type="match status" value="1"/>
</dbReference>
<accession>A0A409Y7Q1</accession>
<dbReference type="Pfam" id="PF03441">
    <property type="entry name" value="FAD_binding_7"/>
    <property type="match status" value="1"/>
</dbReference>
<dbReference type="GO" id="GO:0006950">
    <property type="term" value="P:response to stress"/>
    <property type="evidence" value="ECO:0007669"/>
    <property type="project" value="UniProtKB-ARBA"/>
</dbReference>
<feature type="site" description="Electron transfer via tryptophanyl radical" evidence="6">
    <location>
        <position position="520"/>
    </location>
</feature>
<dbReference type="Proteomes" id="UP000284842">
    <property type="component" value="Unassembled WGS sequence"/>
</dbReference>
<comment type="similarity">
    <text evidence="1">Belongs to the DNA photolyase class-1 family.</text>
</comment>
<evidence type="ECO:0000313" key="10">
    <source>
        <dbReference type="Proteomes" id="UP000284842"/>
    </source>
</evidence>
<dbReference type="Pfam" id="PF00875">
    <property type="entry name" value="DNA_photolyase"/>
    <property type="match status" value="1"/>
</dbReference>
<dbReference type="PANTHER" id="PTHR11455">
    <property type="entry name" value="CRYPTOCHROME"/>
    <property type="match status" value="1"/>
</dbReference>
<dbReference type="GO" id="GO:0006139">
    <property type="term" value="P:nucleobase-containing compound metabolic process"/>
    <property type="evidence" value="ECO:0007669"/>
    <property type="project" value="UniProtKB-ARBA"/>
</dbReference>
<dbReference type="InterPro" id="IPR005101">
    <property type="entry name" value="Cryptochr/Photolyase_FAD-bd"/>
</dbReference>
<dbReference type="Gene3D" id="3.40.50.620">
    <property type="entry name" value="HUPs"/>
    <property type="match status" value="1"/>
</dbReference>
<feature type="domain" description="Photolyase/cryptochrome alpha/beta" evidence="8">
    <location>
        <begin position="78"/>
        <end position="215"/>
    </location>
</feature>
<evidence type="ECO:0000259" key="8">
    <source>
        <dbReference type="PROSITE" id="PS51645"/>
    </source>
</evidence>
<feature type="site" description="Electron transfer via tryptophanyl radical" evidence="6">
    <location>
        <position position="433"/>
    </location>
</feature>
<sequence>MHKRALSSAEPQAFTEPDSNGSSQPPQSKKARIANAFSPTKVATKEAAALVDADPPLVKLLEALNRGAVESSGGRSVVYWMRMADLRGEVRDNRALARASEKAVQDNVPLIVLFVIVPQDYVAHDRSARRIDFTLRNLRSLKERLKELHIPLVVQTCPKRNNVPLFVTEFCEKHGAKALFANHEYEVDELRRDIKVIQGALPKAMQFSLFHDKCVVEPGVVKTKQDKHYTVFSPYYKNWVATLNRDIQRFLEEAPLPQPNPEHILQSQQFSPLFAVEIPPGLDGFELDEEHSSRMQRIWPEGEKIAAKILEHFLTTKAQASRLGAVHPFDSDAEKTDTHSRAAKYHNERDRTDRDTTSRLSLYLSSGVLSTRECIRAILRFNKATKLDTGNSSGGVRWAQEIAWRDFYTNIMTTFPRVSMGRPYQEKFADVVWEAHQDNNGSEANVDSDILKRWKDGMTGVPIVDAAMRCLNHMGWMHNRARMITAMYLTKDLMIDWRVGERYFMENLIDGDLANNNGGWQWCASTGVDPCPYFRIFNPYSQSTKADPTGDYIRHWVPELAKVNGPEIHNPSTTTANKLGYPLPIIPHNEARARALRRFKNPGES</sequence>
<keyword evidence="3 5" id="KW-0274">FAD</keyword>
<evidence type="ECO:0000256" key="7">
    <source>
        <dbReference type="SAM" id="MobiDB-lite"/>
    </source>
</evidence>
<keyword evidence="4" id="KW-0157">Chromophore</keyword>
<dbReference type="PROSITE" id="PS51645">
    <property type="entry name" value="PHR_CRY_ALPHA_BETA"/>
    <property type="match status" value="1"/>
</dbReference>
<dbReference type="PANTHER" id="PTHR11455:SF18">
    <property type="entry name" value="SI:CH1073-390K14.1"/>
    <property type="match status" value="1"/>
</dbReference>
<organism evidence="9 10">
    <name type="scientific">Panaeolus cyanescens</name>
    <dbReference type="NCBI Taxonomy" id="181874"/>
    <lineage>
        <taxon>Eukaryota</taxon>
        <taxon>Fungi</taxon>
        <taxon>Dikarya</taxon>
        <taxon>Basidiomycota</taxon>
        <taxon>Agaricomycotina</taxon>
        <taxon>Agaricomycetes</taxon>
        <taxon>Agaricomycetidae</taxon>
        <taxon>Agaricales</taxon>
        <taxon>Agaricineae</taxon>
        <taxon>Galeropsidaceae</taxon>
        <taxon>Panaeolus</taxon>
    </lineage>
</organism>
<dbReference type="SUPFAM" id="SSF48173">
    <property type="entry name" value="Cryptochrome/photolyase FAD-binding domain"/>
    <property type="match status" value="1"/>
</dbReference>
<evidence type="ECO:0000256" key="2">
    <source>
        <dbReference type="ARBA" id="ARBA00022630"/>
    </source>
</evidence>
<comment type="cofactor">
    <cofactor evidence="5">
        <name>FAD</name>
        <dbReference type="ChEBI" id="CHEBI:57692"/>
    </cofactor>
    <text evidence="5">Binds 1 FAD per subunit.</text>
</comment>
<comment type="caution">
    <text evidence="9">The sequence shown here is derived from an EMBL/GenBank/DDBJ whole genome shotgun (WGS) entry which is preliminary data.</text>
</comment>
<dbReference type="AlphaFoldDB" id="A0A409Y7Q1"/>
<dbReference type="GO" id="GO:0043153">
    <property type="term" value="P:entrainment of circadian clock by photoperiod"/>
    <property type="evidence" value="ECO:0007669"/>
    <property type="project" value="TreeGrafter"/>
</dbReference>
<dbReference type="Gene3D" id="1.10.579.10">
    <property type="entry name" value="DNA Cyclobutane Dipyrimidine Photolyase, subunit A, domain 3"/>
    <property type="match status" value="1"/>
</dbReference>
<dbReference type="InParanoid" id="A0A409Y7Q1"/>
<dbReference type="PROSITE" id="PS00394">
    <property type="entry name" value="DNA_PHOTOLYASES_1_1"/>
    <property type="match status" value="1"/>
</dbReference>
<evidence type="ECO:0000256" key="3">
    <source>
        <dbReference type="ARBA" id="ARBA00022827"/>
    </source>
</evidence>
<dbReference type="GO" id="GO:0071949">
    <property type="term" value="F:FAD binding"/>
    <property type="evidence" value="ECO:0007669"/>
    <property type="project" value="TreeGrafter"/>
</dbReference>
<dbReference type="GO" id="GO:0003904">
    <property type="term" value="F:deoxyribodipyrimidine photo-lyase activity"/>
    <property type="evidence" value="ECO:0007669"/>
    <property type="project" value="TreeGrafter"/>
</dbReference>
<protein>
    <recommendedName>
        <fullName evidence="8">Photolyase/cryptochrome alpha/beta domain-containing protein</fullName>
    </recommendedName>
</protein>
<name>A0A409Y7Q1_9AGAR</name>
<feature type="binding site" evidence="5">
    <location>
        <position position="345"/>
    </location>
    <ligand>
        <name>FAD</name>
        <dbReference type="ChEBI" id="CHEBI:57692"/>
    </ligand>
</feature>
<dbReference type="InterPro" id="IPR014729">
    <property type="entry name" value="Rossmann-like_a/b/a_fold"/>
</dbReference>
<evidence type="ECO:0000256" key="6">
    <source>
        <dbReference type="PIRSR" id="PIRSR602081-2"/>
    </source>
</evidence>
<feature type="compositionally biased region" description="Polar residues" evidence="7">
    <location>
        <begin position="17"/>
        <end position="27"/>
    </location>
</feature>
<evidence type="ECO:0000256" key="1">
    <source>
        <dbReference type="ARBA" id="ARBA00005862"/>
    </source>
</evidence>
<feature type="site" description="Electron transfer via tryptophanyl radical" evidence="6">
    <location>
        <position position="497"/>
    </location>
</feature>
<feature type="region of interest" description="Disordered" evidence="7">
    <location>
        <begin position="329"/>
        <end position="353"/>
    </location>
</feature>
<dbReference type="GO" id="GO:0032922">
    <property type="term" value="P:circadian regulation of gene expression"/>
    <property type="evidence" value="ECO:0007669"/>
    <property type="project" value="TreeGrafter"/>
</dbReference>
<evidence type="ECO:0000313" key="9">
    <source>
        <dbReference type="EMBL" id="PPQ99040.1"/>
    </source>
</evidence>
<dbReference type="GO" id="GO:0003677">
    <property type="term" value="F:DNA binding"/>
    <property type="evidence" value="ECO:0007669"/>
    <property type="project" value="TreeGrafter"/>
</dbReference>
<feature type="binding site" evidence="5">
    <location>
        <position position="398"/>
    </location>
    <ligand>
        <name>FAD</name>
        <dbReference type="ChEBI" id="CHEBI:57692"/>
    </ligand>
</feature>
<feature type="binding site" evidence="5">
    <location>
        <begin position="401"/>
        <end position="408"/>
    </location>
    <ligand>
        <name>FAD</name>
        <dbReference type="ChEBI" id="CHEBI:57692"/>
    </ligand>
</feature>
<keyword evidence="10" id="KW-1185">Reference proteome</keyword>
<dbReference type="GO" id="GO:0005737">
    <property type="term" value="C:cytoplasm"/>
    <property type="evidence" value="ECO:0007669"/>
    <property type="project" value="TreeGrafter"/>
</dbReference>